<name>A0A7W5FRN6_9BACL</name>
<keyword evidence="2" id="KW-1185">Reference proteome</keyword>
<reference evidence="1 2" key="1">
    <citation type="submission" date="2020-08" db="EMBL/GenBank/DDBJ databases">
        <title>Genomic Encyclopedia of Type Strains, Phase III (KMG-III): the genomes of soil and plant-associated and newly described type strains.</title>
        <authorList>
            <person name="Whitman W."/>
        </authorList>
    </citation>
    <scope>NUCLEOTIDE SEQUENCE [LARGE SCALE GENOMIC DNA]</scope>
    <source>
        <strain evidence="1 2">CECT 5862</strain>
    </source>
</reference>
<sequence length="460" mass="51727">MTNKRRANVILAAVALVFVLAAVLRYFYPDHWWSELLFYMAEAGLVGGLADWYAVTALFRHPLGIPGKHTAIVPRNRAKLIDGVVTMVETQLLPPETLKEKLAQAPLVDIAISWVDSRFPPGMLARRSWKWLAGLMAQLDFNGAALSWDQKLKQLLERTDITPYAGKGLRWLLSHGNIHLLLNKLVNEASNLVASPEMRAAILKILEEEKDKQLNEGGTFAKFLKKAAFIFAEESDALNLNDAADAIHKDIQNFVEDLKRHDHELRTLLLRMLGELADDLNAQGTLSASLAQWKDDVLSRLSFAPSIEAILGSVKQKLDEELETLDEEKNREAVAKQWLALPEDVPSTAFRALREWTEQFAERFWAEFKEDAQKKEWVEGYIKSLLNKLVDSEHHLIGQIVRDTLNTFTEERLIAFIEDKVGEDLSRIRINGSLVGAGLGAILYLLLHGVYEPLLGALGV</sequence>
<comment type="caution">
    <text evidence="1">The sequence shown here is derived from an EMBL/GenBank/DDBJ whole genome shotgun (WGS) entry which is preliminary data.</text>
</comment>
<evidence type="ECO:0000313" key="1">
    <source>
        <dbReference type="EMBL" id="MBB3114716.1"/>
    </source>
</evidence>
<protein>
    <submittedName>
        <fullName evidence="1">Uncharacterized membrane-anchored protein YjiN (DUF445 family)</fullName>
    </submittedName>
</protein>
<accession>A0A7W5FRN6</accession>
<dbReference type="GO" id="GO:0005886">
    <property type="term" value="C:plasma membrane"/>
    <property type="evidence" value="ECO:0007669"/>
    <property type="project" value="TreeGrafter"/>
</dbReference>
<dbReference type="EMBL" id="JACHXK010000040">
    <property type="protein sequence ID" value="MBB3114716.1"/>
    <property type="molecule type" value="Genomic_DNA"/>
</dbReference>
<dbReference type="InterPro" id="IPR007383">
    <property type="entry name" value="DUF445"/>
</dbReference>
<organism evidence="1 2">
    <name type="scientific">Paenibacillus phyllosphaerae</name>
    <dbReference type="NCBI Taxonomy" id="274593"/>
    <lineage>
        <taxon>Bacteria</taxon>
        <taxon>Bacillati</taxon>
        <taxon>Bacillota</taxon>
        <taxon>Bacilli</taxon>
        <taxon>Bacillales</taxon>
        <taxon>Paenibacillaceae</taxon>
        <taxon>Paenibacillus</taxon>
    </lineage>
</organism>
<dbReference type="Proteomes" id="UP000570361">
    <property type="component" value="Unassembled WGS sequence"/>
</dbReference>
<gene>
    <name evidence="1" type="ORF">FHS18_006859</name>
</gene>
<dbReference type="RefSeq" id="WP_183604728.1">
    <property type="nucleotide sequence ID" value="NZ_JACHXK010000040.1"/>
</dbReference>
<dbReference type="PANTHER" id="PTHR38442">
    <property type="entry name" value="INNER MEMBRANE PROTEIN-RELATED"/>
    <property type="match status" value="1"/>
</dbReference>
<evidence type="ECO:0000313" key="2">
    <source>
        <dbReference type="Proteomes" id="UP000570361"/>
    </source>
</evidence>
<dbReference type="AlphaFoldDB" id="A0A7W5FRN6"/>
<proteinExistence type="predicted"/>
<dbReference type="Pfam" id="PF04286">
    <property type="entry name" value="DUF445"/>
    <property type="match status" value="1"/>
</dbReference>
<dbReference type="PANTHER" id="PTHR38442:SF1">
    <property type="entry name" value="INNER MEMBRANE PROTEIN"/>
    <property type="match status" value="1"/>
</dbReference>